<dbReference type="InterPro" id="IPR016181">
    <property type="entry name" value="Acyl_CoA_acyltransferase"/>
</dbReference>
<dbReference type="AlphaFoldDB" id="A0A917J2A8"/>
<dbReference type="EMBL" id="BMIB01000005">
    <property type="protein sequence ID" value="GGH79222.1"/>
    <property type="molecule type" value="Genomic_DNA"/>
</dbReference>
<reference evidence="1" key="1">
    <citation type="journal article" date="2014" name="Int. J. Syst. Evol. Microbiol.">
        <title>Complete genome sequence of Corynebacterium casei LMG S-19264T (=DSM 44701T), isolated from a smear-ripened cheese.</title>
        <authorList>
            <consortium name="US DOE Joint Genome Institute (JGI-PGF)"/>
            <person name="Walter F."/>
            <person name="Albersmeier A."/>
            <person name="Kalinowski J."/>
            <person name="Ruckert C."/>
        </authorList>
    </citation>
    <scope>NUCLEOTIDE SEQUENCE</scope>
    <source>
        <strain evidence="1">CGMCC 1.15290</strain>
    </source>
</reference>
<reference evidence="1" key="2">
    <citation type="submission" date="2020-09" db="EMBL/GenBank/DDBJ databases">
        <authorList>
            <person name="Sun Q."/>
            <person name="Zhou Y."/>
        </authorList>
    </citation>
    <scope>NUCLEOTIDE SEQUENCE</scope>
    <source>
        <strain evidence="1">CGMCC 1.15290</strain>
    </source>
</reference>
<keyword evidence="2" id="KW-1185">Reference proteome</keyword>
<dbReference type="RefSeq" id="WP_188957324.1">
    <property type="nucleotide sequence ID" value="NZ_BMIB01000005.1"/>
</dbReference>
<name>A0A917J2A8_9BACT</name>
<proteinExistence type="predicted"/>
<dbReference type="SUPFAM" id="SSF55729">
    <property type="entry name" value="Acyl-CoA N-acyltransferases (Nat)"/>
    <property type="match status" value="1"/>
</dbReference>
<sequence length="91" mass="10321">MIIESLSPHNLHAGIHLMLGLWPHNSFEETHTDCQAILTNRNEACYLVKNEEVYIAFVHITLRYDYVEGAENTPVAYIEGMSAGKMRQSVS</sequence>
<gene>
    <name evidence="1" type="ORF">GCM10011379_48260</name>
</gene>
<dbReference type="Proteomes" id="UP000627292">
    <property type="component" value="Unassembled WGS sequence"/>
</dbReference>
<evidence type="ECO:0000313" key="1">
    <source>
        <dbReference type="EMBL" id="GGH79222.1"/>
    </source>
</evidence>
<accession>A0A917J2A8</accession>
<comment type="caution">
    <text evidence="1">The sequence shown here is derived from an EMBL/GenBank/DDBJ whole genome shotgun (WGS) entry which is preliminary data.</text>
</comment>
<evidence type="ECO:0000313" key="2">
    <source>
        <dbReference type="Proteomes" id="UP000627292"/>
    </source>
</evidence>
<protein>
    <submittedName>
        <fullName evidence="1">Uncharacterized protein</fullName>
    </submittedName>
</protein>
<organism evidence="1 2">
    <name type="scientific">Filimonas zeae</name>
    <dbReference type="NCBI Taxonomy" id="1737353"/>
    <lineage>
        <taxon>Bacteria</taxon>
        <taxon>Pseudomonadati</taxon>
        <taxon>Bacteroidota</taxon>
        <taxon>Chitinophagia</taxon>
        <taxon>Chitinophagales</taxon>
        <taxon>Chitinophagaceae</taxon>
        <taxon>Filimonas</taxon>
    </lineage>
</organism>
<dbReference type="Gene3D" id="3.40.630.30">
    <property type="match status" value="1"/>
</dbReference>